<dbReference type="PANTHER" id="PTHR13391">
    <property type="entry name" value="MITOCHONDRIAL DISTRIBUTION REGULATOR MISATO"/>
    <property type="match status" value="1"/>
</dbReference>
<dbReference type="Gene3D" id="3.40.50.1440">
    <property type="entry name" value="Tubulin/FtsZ, GTPase domain"/>
    <property type="match status" value="1"/>
</dbReference>
<dbReference type="InterPro" id="IPR049942">
    <property type="entry name" value="DML1/Misato"/>
</dbReference>
<sequence>MSKERENRSQMITLQFGRASNHVGAQYWNILERSDDKEAVEPQYRSIDRPRVFICDFNRALGPAMSRQGNPELESDEFSRVYDEQASRVQVYRRDEVDGGGDMYWTNYMSTPLENCWSLRHEKAASLGGAFIFLNVLMKVWSERWRLSDTSVVDNAGAATTLKDTHFTPGDYGTKEDAYYYSPHTDWSETSLRRLLEGCDRLGTVQILYDVSTSFTGLCTTAFEWLAEEAPKKDVILLPIETFGKGTEAAHWSLNFAYSISRCLPPESSPLHVLGCLPSSQPFGSILDNEGLYRRSAPVALSLAALAYSQYTKNEESNYKTALRGRSGVADWGVLGGGDGQWRYTADAVTLPDHFPRQYLGLDDDAHVMSVDTSLQLMGPACRRQGVTRCLSELRKLKTTGGLDQCIVNSNGALEADNVDEFASTLRGMMDVDAPSKKKSADAQGGVLLEPIHETYVSALALTGCGWACLLHSVLEFDPLVVIFCCVSLACKTEEFHDTDVRGLMLMPEGADSSGSKYVVDPKILAEVELDLLSGLNYDLVVDQPWPPLLLLCRRLVSGNHLDRPTAERIFRHASELLTSKWPYCDAVAAFPPGTLAACSVGSVWPTIVSDSTTRDGLEVVSKIIADMGAGEGSSADELEKTLNEITILFTDFERNRSDPMMFDPTLMMQLVKYRQKFERTRLRTLAGDESRASSRKGSKRKSSKSKEGGSKKPKKSKKEAAPPPAPSVLSSPDASSVCPSISGRILLNTRDLAAPKKKTTWRTVHRRRVLTFRYDHRWRYRIRHQHYERRQLVASDFFPAEAKPRFRYAGFWPGIFNHAGTPEVERMQKVE</sequence>
<dbReference type="Gene3D" id="1.10.472.10">
    <property type="entry name" value="Cyclin-like"/>
    <property type="match status" value="1"/>
</dbReference>
<dbReference type="PANTHER" id="PTHR13391:SF0">
    <property type="entry name" value="PROTEIN MISATO HOMOLOG 1"/>
    <property type="match status" value="1"/>
</dbReference>
<proteinExistence type="predicted"/>
<organism evidence="2 3">
    <name type="scientific">Perkinsus olseni</name>
    <name type="common">Perkinsus atlanticus</name>
    <dbReference type="NCBI Taxonomy" id="32597"/>
    <lineage>
        <taxon>Eukaryota</taxon>
        <taxon>Sar</taxon>
        <taxon>Alveolata</taxon>
        <taxon>Perkinsozoa</taxon>
        <taxon>Perkinsea</taxon>
        <taxon>Perkinsida</taxon>
        <taxon>Perkinsidae</taxon>
        <taxon>Perkinsus</taxon>
    </lineage>
</organism>
<feature type="compositionally biased region" description="Basic residues" evidence="1">
    <location>
        <begin position="694"/>
        <end position="704"/>
    </location>
</feature>
<dbReference type="InterPro" id="IPR036915">
    <property type="entry name" value="Cyclin-like_sf"/>
</dbReference>
<evidence type="ECO:0000313" key="2">
    <source>
        <dbReference type="EMBL" id="KAF4687414.1"/>
    </source>
</evidence>
<dbReference type="GO" id="GO:0005737">
    <property type="term" value="C:cytoplasm"/>
    <property type="evidence" value="ECO:0007669"/>
    <property type="project" value="TreeGrafter"/>
</dbReference>
<dbReference type="GO" id="GO:0007005">
    <property type="term" value="P:mitochondrion organization"/>
    <property type="evidence" value="ECO:0007669"/>
    <property type="project" value="InterPro"/>
</dbReference>
<dbReference type="SUPFAM" id="SSF52490">
    <property type="entry name" value="Tubulin nucleotide-binding domain-like"/>
    <property type="match status" value="1"/>
</dbReference>
<dbReference type="AlphaFoldDB" id="A0A7J6NU62"/>
<dbReference type="OrthoDB" id="340962at2759"/>
<dbReference type="EMBL" id="JABANP010000187">
    <property type="protein sequence ID" value="KAF4687414.1"/>
    <property type="molecule type" value="Genomic_DNA"/>
</dbReference>
<name>A0A7J6NU62_PEROL</name>
<evidence type="ECO:0000313" key="3">
    <source>
        <dbReference type="Proteomes" id="UP000541610"/>
    </source>
</evidence>
<gene>
    <name evidence="2" type="ORF">FOZ60_003997</name>
</gene>
<evidence type="ECO:0000256" key="1">
    <source>
        <dbReference type="SAM" id="MobiDB-lite"/>
    </source>
</evidence>
<reference evidence="2 3" key="1">
    <citation type="submission" date="2020-04" db="EMBL/GenBank/DDBJ databases">
        <title>Perkinsus olseni comparative genomics.</title>
        <authorList>
            <person name="Bogema D.R."/>
        </authorList>
    </citation>
    <scope>NUCLEOTIDE SEQUENCE [LARGE SCALE GENOMIC DNA]</scope>
    <source>
        <strain evidence="2">00978-12</strain>
    </source>
</reference>
<feature type="region of interest" description="Disordered" evidence="1">
    <location>
        <begin position="685"/>
        <end position="736"/>
    </location>
</feature>
<comment type="caution">
    <text evidence="2">The sequence shown here is derived from an EMBL/GenBank/DDBJ whole genome shotgun (WGS) entry which is preliminary data.</text>
</comment>
<accession>A0A7J6NU62</accession>
<dbReference type="InterPro" id="IPR036525">
    <property type="entry name" value="Tubulin/FtsZ_GTPase_sf"/>
</dbReference>
<protein>
    <submittedName>
        <fullName evidence="2">Uncharacterized protein</fullName>
    </submittedName>
</protein>
<dbReference type="SUPFAM" id="SSF47954">
    <property type="entry name" value="Cyclin-like"/>
    <property type="match status" value="1"/>
</dbReference>
<dbReference type="Proteomes" id="UP000541610">
    <property type="component" value="Unassembled WGS sequence"/>
</dbReference>